<dbReference type="AlphaFoldDB" id="A0A0F9KTW8"/>
<feature type="region of interest" description="Disordered" evidence="1">
    <location>
        <begin position="118"/>
        <end position="146"/>
    </location>
</feature>
<gene>
    <name evidence="2" type="ORF">LCGC14_1661820</name>
</gene>
<name>A0A0F9KTW8_9ZZZZ</name>
<evidence type="ECO:0000256" key="1">
    <source>
        <dbReference type="SAM" id="MobiDB-lite"/>
    </source>
</evidence>
<sequence length="321" mass="31721">MASRLPRRAAEFDTGKKSSGVLSALGSAVKGMFSGGGGGRAAAGAAGGFLTGGAGGMIAGGLGGLLGPTGGRSSSTSGALGAFGRGALGSFGGGSGGNLPVITQGTQGAPAAQQRFTPTAPGQGRYDNPAMRPSTGSPGFGDKDSFSGRGIGGSFSSGETMGGAAWREKNRLAQANEANVAAYNKAFASANAANESRYQQLLGIADATTGQRAKDITADFGSQQASAMQNLASLGLANTSGASTIRGGFGRRKSEALDRLADTMQQTKLGIIERRTDAAPDLGSYVALAQLLGTAGGQSRALRESKMAARPGVGTGRGYGL</sequence>
<reference evidence="2" key="1">
    <citation type="journal article" date="2015" name="Nature">
        <title>Complex archaea that bridge the gap between prokaryotes and eukaryotes.</title>
        <authorList>
            <person name="Spang A."/>
            <person name="Saw J.H."/>
            <person name="Jorgensen S.L."/>
            <person name="Zaremba-Niedzwiedzka K."/>
            <person name="Martijn J."/>
            <person name="Lind A.E."/>
            <person name="van Eijk R."/>
            <person name="Schleper C."/>
            <person name="Guy L."/>
            <person name="Ettema T.J."/>
        </authorList>
    </citation>
    <scope>NUCLEOTIDE SEQUENCE</scope>
</reference>
<organism evidence="2">
    <name type="scientific">marine sediment metagenome</name>
    <dbReference type="NCBI Taxonomy" id="412755"/>
    <lineage>
        <taxon>unclassified sequences</taxon>
        <taxon>metagenomes</taxon>
        <taxon>ecological metagenomes</taxon>
    </lineage>
</organism>
<dbReference type="EMBL" id="LAZR01014136">
    <property type="protein sequence ID" value="KKM18825.1"/>
    <property type="molecule type" value="Genomic_DNA"/>
</dbReference>
<accession>A0A0F9KTW8</accession>
<protein>
    <submittedName>
        <fullName evidence="2">Uncharacterized protein</fullName>
    </submittedName>
</protein>
<evidence type="ECO:0000313" key="2">
    <source>
        <dbReference type="EMBL" id="KKM18825.1"/>
    </source>
</evidence>
<comment type="caution">
    <text evidence="2">The sequence shown here is derived from an EMBL/GenBank/DDBJ whole genome shotgun (WGS) entry which is preliminary data.</text>
</comment>
<proteinExistence type="predicted"/>